<proteinExistence type="predicted"/>
<keyword evidence="2" id="KW-1185">Reference proteome</keyword>
<dbReference type="EMBL" id="JADNYJ010000154">
    <property type="protein sequence ID" value="KAF8878888.1"/>
    <property type="molecule type" value="Genomic_DNA"/>
</dbReference>
<dbReference type="AlphaFoldDB" id="A0A9P5TGN9"/>
<name>A0A9P5TGN9_GYMJU</name>
<evidence type="ECO:0000313" key="2">
    <source>
        <dbReference type="Proteomes" id="UP000724874"/>
    </source>
</evidence>
<protein>
    <submittedName>
        <fullName evidence="1">Uncharacterized protein</fullName>
    </submittedName>
</protein>
<comment type="caution">
    <text evidence="1">The sequence shown here is derived from an EMBL/GenBank/DDBJ whole genome shotgun (WGS) entry which is preliminary data.</text>
</comment>
<dbReference type="Proteomes" id="UP000724874">
    <property type="component" value="Unassembled WGS sequence"/>
</dbReference>
<gene>
    <name evidence="1" type="ORF">CPB84DRAFT_1751786</name>
</gene>
<sequence>MEKSLRIQESEKTLDKIAGTIWYQHVLVFESETKRQYYIVTSRHVVSRTWARPSIGSHVKDQSIQQVGQFLASRWFGYGVKLRARTVDLEEEERWSAEPTGANNIMSSDSSGHWTSSGLQEQLCRLYQHVGEREYYTGDGGKLKEATDHVQHDISWRESSLRLPLIMSSLQCTFETLQTNRPFFLPPEMVYGPKGHGLNLSTVGRDMRLDGGAVDEAVFKVGTIQCTPNVIWYRPSTGGQSKCT</sequence>
<reference evidence="1" key="1">
    <citation type="submission" date="2020-11" db="EMBL/GenBank/DDBJ databases">
        <authorList>
            <consortium name="DOE Joint Genome Institute"/>
            <person name="Ahrendt S."/>
            <person name="Riley R."/>
            <person name="Andreopoulos W."/>
            <person name="LaButti K."/>
            <person name="Pangilinan J."/>
            <person name="Ruiz-duenas F.J."/>
            <person name="Barrasa J.M."/>
            <person name="Sanchez-Garcia M."/>
            <person name="Camarero S."/>
            <person name="Miyauchi S."/>
            <person name="Serrano A."/>
            <person name="Linde D."/>
            <person name="Babiker R."/>
            <person name="Drula E."/>
            <person name="Ayuso-Fernandez I."/>
            <person name="Pacheco R."/>
            <person name="Padilla G."/>
            <person name="Ferreira P."/>
            <person name="Barriuso J."/>
            <person name="Kellner H."/>
            <person name="Castanera R."/>
            <person name="Alfaro M."/>
            <person name="Ramirez L."/>
            <person name="Pisabarro A.G."/>
            <person name="Kuo A."/>
            <person name="Tritt A."/>
            <person name="Lipzen A."/>
            <person name="He G."/>
            <person name="Yan M."/>
            <person name="Ng V."/>
            <person name="Cullen D."/>
            <person name="Martin F."/>
            <person name="Rosso M.-N."/>
            <person name="Henrissat B."/>
            <person name="Hibbett D."/>
            <person name="Martinez A.T."/>
            <person name="Grigoriev I.V."/>
        </authorList>
    </citation>
    <scope>NUCLEOTIDE SEQUENCE</scope>
    <source>
        <strain evidence="1">AH 44721</strain>
    </source>
</reference>
<accession>A0A9P5TGN9</accession>
<evidence type="ECO:0000313" key="1">
    <source>
        <dbReference type="EMBL" id="KAF8878888.1"/>
    </source>
</evidence>
<organism evidence="1 2">
    <name type="scientific">Gymnopilus junonius</name>
    <name type="common">Spectacular rustgill mushroom</name>
    <name type="synonym">Gymnopilus spectabilis subsp. junonius</name>
    <dbReference type="NCBI Taxonomy" id="109634"/>
    <lineage>
        <taxon>Eukaryota</taxon>
        <taxon>Fungi</taxon>
        <taxon>Dikarya</taxon>
        <taxon>Basidiomycota</taxon>
        <taxon>Agaricomycotina</taxon>
        <taxon>Agaricomycetes</taxon>
        <taxon>Agaricomycetidae</taxon>
        <taxon>Agaricales</taxon>
        <taxon>Agaricineae</taxon>
        <taxon>Hymenogastraceae</taxon>
        <taxon>Gymnopilus</taxon>
    </lineage>
</organism>